<dbReference type="AlphaFoldDB" id="A0A923I1L0"/>
<evidence type="ECO:0000313" key="3">
    <source>
        <dbReference type="Proteomes" id="UP000616595"/>
    </source>
</evidence>
<dbReference type="Proteomes" id="UP000616595">
    <property type="component" value="Unassembled WGS sequence"/>
</dbReference>
<accession>A0A923I1L0</accession>
<comment type="caution">
    <text evidence="2">The sequence shown here is derived from an EMBL/GenBank/DDBJ whole genome shotgun (WGS) entry which is preliminary data.</text>
</comment>
<dbReference type="RefSeq" id="WP_148567839.1">
    <property type="nucleotide sequence ID" value="NZ_RXYA01000013.1"/>
</dbReference>
<dbReference type="SMART" id="SM00871">
    <property type="entry name" value="AraC_E_bind"/>
    <property type="match status" value="1"/>
</dbReference>
<reference evidence="2" key="2">
    <citation type="submission" date="2020-10" db="EMBL/GenBank/DDBJ databases">
        <title>Comparative genomics of the Acetobacterium genus.</title>
        <authorList>
            <person name="Marshall C."/>
            <person name="May H."/>
            <person name="Norman S."/>
        </authorList>
    </citation>
    <scope>NUCLEOTIDE SEQUENCE</scope>
    <source>
        <strain evidence="2">DER-2019</strain>
    </source>
</reference>
<proteinExistence type="predicted"/>
<dbReference type="EMBL" id="WJBD01000009">
    <property type="protein sequence ID" value="MBC3888373.1"/>
    <property type="molecule type" value="Genomic_DNA"/>
</dbReference>
<dbReference type="PANTHER" id="PTHR36444">
    <property type="entry name" value="TRANSCRIPTIONAL REGULATOR PROTEIN YOBU-RELATED"/>
    <property type="match status" value="1"/>
</dbReference>
<dbReference type="InterPro" id="IPR029441">
    <property type="entry name" value="Cass2"/>
</dbReference>
<dbReference type="SUPFAM" id="SSF55136">
    <property type="entry name" value="Probable bacterial effector-binding domain"/>
    <property type="match status" value="1"/>
</dbReference>
<dbReference type="InterPro" id="IPR011256">
    <property type="entry name" value="Reg_factor_effector_dom_sf"/>
</dbReference>
<evidence type="ECO:0000313" key="2">
    <source>
        <dbReference type="EMBL" id="MBC3888373.1"/>
    </source>
</evidence>
<feature type="domain" description="AraC effector-binding" evidence="1">
    <location>
        <begin position="1"/>
        <end position="152"/>
    </location>
</feature>
<organism evidence="2 3">
    <name type="scientific">Acetobacterium paludosum</name>
    <dbReference type="NCBI Taxonomy" id="52693"/>
    <lineage>
        <taxon>Bacteria</taxon>
        <taxon>Bacillati</taxon>
        <taxon>Bacillota</taxon>
        <taxon>Clostridia</taxon>
        <taxon>Eubacteriales</taxon>
        <taxon>Eubacteriaceae</taxon>
        <taxon>Acetobacterium</taxon>
    </lineage>
</organism>
<dbReference type="InterPro" id="IPR053182">
    <property type="entry name" value="YobU-like_regulator"/>
</dbReference>
<reference evidence="2" key="1">
    <citation type="submission" date="2019-10" db="EMBL/GenBank/DDBJ databases">
        <authorList>
            <person name="Ross D.E."/>
            <person name="Gulliver D."/>
        </authorList>
    </citation>
    <scope>NUCLEOTIDE SEQUENCE</scope>
    <source>
        <strain evidence="2">DER-2019</strain>
    </source>
</reference>
<sequence>MNYEVVELKEKKVVGLTARTSNQDENMTKTIGGLWQKFYGEGVYESIPDKNNDCSIGLYSNYNNGASDAYDVTVCCEVSEIKELTTDLDAKTIDAGKYARFVVRGHAQTAVADFWTKLWGMDLDRKFSCDFEEYQGGGDMENSEIHVYISINE</sequence>
<dbReference type="PANTHER" id="PTHR36444:SF2">
    <property type="entry name" value="TRANSCRIPTIONAL REGULATOR PROTEIN YOBU-RELATED"/>
    <property type="match status" value="1"/>
</dbReference>
<name>A0A923I1L0_9FIRM</name>
<dbReference type="InterPro" id="IPR010499">
    <property type="entry name" value="AraC_E-bd"/>
</dbReference>
<dbReference type="OrthoDB" id="9801008at2"/>
<protein>
    <submittedName>
        <fullName evidence="2">AraC family transcriptional regulator</fullName>
    </submittedName>
</protein>
<evidence type="ECO:0000259" key="1">
    <source>
        <dbReference type="SMART" id="SM00871"/>
    </source>
</evidence>
<dbReference type="Pfam" id="PF14526">
    <property type="entry name" value="Cass2"/>
    <property type="match status" value="1"/>
</dbReference>
<gene>
    <name evidence="2" type="ORF">GH810_08630</name>
</gene>
<keyword evidence="3" id="KW-1185">Reference proteome</keyword>
<dbReference type="Gene3D" id="3.20.80.10">
    <property type="entry name" value="Regulatory factor, effector binding domain"/>
    <property type="match status" value="1"/>
</dbReference>